<dbReference type="EMBL" id="JAPNUD010000028">
    <property type="protein sequence ID" value="MDA0641666.1"/>
    <property type="molecule type" value="Genomic_DNA"/>
</dbReference>
<evidence type="ECO:0000313" key="3">
    <source>
        <dbReference type="Proteomes" id="UP001212498"/>
    </source>
</evidence>
<dbReference type="Pfam" id="PF13788">
    <property type="entry name" value="DUF4180"/>
    <property type="match status" value="1"/>
</dbReference>
<dbReference type="Proteomes" id="UP001212498">
    <property type="component" value="Unassembled WGS sequence"/>
</dbReference>
<evidence type="ECO:0000313" key="2">
    <source>
        <dbReference type="EMBL" id="MDA0641666.1"/>
    </source>
</evidence>
<organism evidence="2 3">
    <name type="scientific">Nonomuraea ferruginea</name>
    <dbReference type="NCBI Taxonomy" id="46174"/>
    <lineage>
        <taxon>Bacteria</taxon>
        <taxon>Bacillati</taxon>
        <taxon>Actinomycetota</taxon>
        <taxon>Actinomycetes</taxon>
        <taxon>Streptosporangiales</taxon>
        <taxon>Streptosporangiaceae</taxon>
        <taxon>Nonomuraea</taxon>
    </lineage>
</organism>
<name>A0ABT4SXU1_9ACTN</name>
<accession>A0ABT4SXU1</accession>
<comment type="caution">
    <text evidence="2">The sequence shown here is derived from an EMBL/GenBank/DDBJ whole genome shotgun (WGS) entry which is preliminary data.</text>
</comment>
<sequence length="129" mass="14404">MPDQPAPATLMPGVLLCEADGPPVRTERDALDLIGDAWYHRAHFVAIPAGRLHEDFWRLSTRVAGEIIQKFANYRIKVAVIGDISEYVASSGALRDWVREANRGDELWFLPDLEALRARLPDEPAATNL</sequence>
<evidence type="ECO:0000259" key="1">
    <source>
        <dbReference type="Pfam" id="PF13788"/>
    </source>
</evidence>
<gene>
    <name evidence="2" type="ORF">OUY24_13640</name>
</gene>
<dbReference type="InterPro" id="IPR025438">
    <property type="entry name" value="DUF4180"/>
</dbReference>
<proteinExistence type="predicted"/>
<protein>
    <submittedName>
        <fullName evidence="2">DUF4180 domain-containing protein</fullName>
    </submittedName>
</protein>
<reference evidence="2 3" key="1">
    <citation type="submission" date="2022-11" db="EMBL/GenBank/DDBJ databases">
        <title>Nonomuraea corallina sp. nov., a new species of the genus Nonomuraea isolated from sea side sediment in Thai sea.</title>
        <authorList>
            <person name="Ngamcharungchit C."/>
            <person name="Matsumoto A."/>
            <person name="Suriyachadkun C."/>
            <person name="Panbangred W."/>
            <person name="Inahashi Y."/>
            <person name="Intra B."/>
        </authorList>
    </citation>
    <scope>NUCLEOTIDE SEQUENCE [LARGE SCALE GENOMIC DNA]</scope>
    <source>
        <strain evidence="2 3">DSM 43553</strain>
    </source>
</reference>
<feature type="domain" description="DUF4180" evidence="1">
    <location>
        <begin position="14"/>
        <end position="120"/>
    </location>
</feature>
<dbReference type="RefSeq" id="WP_271276469.1">
    <property type="nucleotide sequence ID" value="NZ_BAABFD010000030.1"/>
</dbReference>
<keyword evidence="3" id="KW-1185">Reference proteome</keyword>